<evidence type="ECO:0000313" key="2">
    <source>
        <dbReference type="EMBL" id="GGI15622.1"/>
    </source>
</evidence>
<reference evidence="2" key="2">
    <citation type="submission" date="2020-09" db="EMBL/GenBank/DDBJ databases">
        <authorList>
            <person name="Sun Q."/>
            <person name="Sedlacek I."/>
        </authorList>
    </citation>
    <scope>NUCLEOTIDE SEQUENCE</scope>
    <source>
        <strain evidence="2">CCM 8606</strain>
    </source>
</reference>
<evidence type="ECO:0008006" key="4">
    <source>
        <dbReference type="Google" id="ProtNLM"/>
    </source>
</evidence>
<name>A0A8J3EZT5_9BIFI</name>
<protein>
    <recommendedName>
        <fullName evidence="4">Colicin transporter</fullName>
    </recommendedName>
</protein>
<dbReference type="Proteomes" id="UP000619536">
    <property type="component" value="Unassembled WGS sequence"/>
</dbReference>
<keyword evidence="3" id="KW-1185">Reference proteome</keyword>
<evidence type="ECO:0000256" key="1">
    <source>
        <dbReference type="SAM" id="Phobius"/>
    </source>
</evidence>
<sequence>MSQSKDAAAQQTKSQSKKIGIAVAIVVVVIAVICAIVFGMKAQQASALEDAKAQCTQASEKLRTDTNGYNALLNGDAKPYADLTKDDVKNPDALQKVQDLMSQEVPQGVYCNVDTAAELSANATTIHKNAQWYADQTKKLDAAIKDVQLVHPLSSDGE</sequence>
<dbReference type="AlphaFoldDB" id="A0A8J3EZT5"/>
<feature type="transmembrane region" description="Helical" evidence="1">
    <location>
        <begin position="21"/>
        <end position="40"/>
    </location>
</feature>
<keyword evidence="1" id="KW-0472">Membrane</keyword>
<proteinExistence type="predicted"/>
<comment type="caution">
    <text evidence="2">The sequence shown here is derived from an EMBL/GenBank/DDBJ whole genome shotgun (WGS) entry which is preliminary data.</text>
</comment>
<gene>
    <name evidence="2" type="ORF">GCM10007377_16810</name>
</gene>
<organism evidence="2 3">
    <name type="scientific">Galliscardovia ingluviei</name>
    <dbReference type="NCBI Taxonomy" id="1769422"/>
    <lineage>
        <taxon>Bacteria</taxon>
        <taxon>Bacillati</taxon>
        <taxon>Actinomycetota</taxon>
        <taxon>Actinomycetes</taxon>
        <taxon>Bifidobacteriales</taxon>
        <taxon>Bifidobacteriaceae</taxon>
        <taxon>Galliscardovia</taxon>
    </lineage>
</organism>
<evidence type="ECO:0000313" key="3">
    <source>
        <dbReference type="Proteomes" id="UP000619536"/>
    </source>
</evidence>
<dbReference type="RefSeq" id="WP_188355834.1">
    <property type="nucleotide sequence ID" value="NZ_BMDH01000007.1"/>
</dbReference>
<keyword evidence="1" id="KW-1133">Transmembrane helix</keyword>
<keyword evidence="1" id="KW-0812">Transmembrane</keyword>
<accession>A0A8J3EZT5</accession>
<dbReference type="EMBL" id="BMDH01000007">
    <property type="protein sequence ID" value="GGI15622.1"/>
    <property type="molecule type" value="Genomic_DNA"/>
</dbReference>
<reference evidence="2" key="1">
    <citation type="journal article" date="2014" name="Int. J. Syst. Evol. Microbiol.">
        <title>Complete genome sequence of Corynebacterium casei LMG S-19264T (=DSM 44701T), isolated from a smear-ripened cheese.</title>
        <authorList>
            <consortium name="US DOE Joint Genome Institute (JGI-PGF)"/>
            <person name="Walter F."/>
            <person name="Albersmeier A."/>
            <person name="Kalinowski J."/>
            <person name="Ruckert C."/>
        </authorList>
    </citation>
    <scope>NUCLEOTIDE SEQUENCE</scope>
    <source>
        <strain evidence="2">CCM 8606</strain>
    </source>
</reference>